<dbReference type="Proteomes" id="UP001499915">
    <property type="component" value="Unassembled WGS sequence"/>
</dbReference>
<accession>A0ABN1I856</accession>
<dbReference type="NCBIfam" id="NF002490">
    <property type="entry name" value="PRK01777.1"/>
    <property type="match status" value="1"/>
</dbReference>
<dbReference type="Gene3D" id="3.10.20.280">
    <property type="entry name" value="RnfH-like"/>
    <property type="match status" value="1"/>
</dbReference>
<organism evidence="3 4">
    <name type="scientific">Marinobacterium maritimum</name>
    <dbReference type="NCBI Taxonomy" id="500162"/>
    <lineage>
        <taxon>Bacteria</taxon>
        <taxon>Pseudomonadati</taxon>
        <taxon>Pseudomonadota</taxon>
        <taxon>Gammaproteobacteria</taxon>
        <taxon>Oceanospirillales</taxon>
        <taxon>Oceanospirillaceae</taxon>
        <taxon>Marinobacterium</taxon>
    </lineage>
</organism>
<dbReference type="PANTHER" id="PTHR37483">
    <property type="entry name" value="UPF0125 PROTEIN RATB"/>
    <property type="match status" value="1"/>
</dbReference>
<reference evidence="3 4" key="1">
    <citation type="journal article" date="2019" name="Int. J. Syst. Evol. Microbiol.">
        <title>The Global Catalogue of Microorganisms (GCM) 10K type strain sequencing project: providing services to taxonomists for standard genome sequencing and annotation.</title>
        <authorList>
            <consortium name="The Broad Institute Genomics Platform"/>
            <consortium name="The Broad Institute Genome Sequencing Center for Infectious Disease"/>
            <person name="Wu L."/>
            <person name="Ma J."/>
        </authorList>
    </citation>
    <scope>NUCLEOTIDE SEQUENCE [LARGE SCALE GENOMIC DNA]</scope>
    <source>
        <strain evidence="3 4">JCM 15134</strain>
    </source>
</reference>
<evidence type="ECO:0000256" key="2">
    <source>
        <dbReference type="HAMAP-Rule" id="MF_00460"/>
    </source>
</evidence>
<dbReference type="InterPro" id="IPR037021">
    <property type="entry name" value="RnfH_sf"/>
</dbReference>
<dbReference type="EMBL" id="BAAAET010000003">
    <property type="protein sequence ID" value="GAA0696475.1"/>
    <property type="molecule type" value="Genomic_DNA"/>
</dbReference>
<proteinExistence type="inferred from homology"/>
<dbReference type="InterPro" id="IPR016155">
    <property type="entry name" value="Mopterin_synth/thiamin_S_b"/>
</dbReference>
<keyword evidence="4" id="KW-1185">Reference proteome</keyword>
<dbReference type="SUPFAM" id="SSF54285">
    <property type="entry name" value="MoaD/ThiS"/>
    <property type="match status" value="1"/>
</dbReference>
<gene>
    <name evidence="3" type="ORF">GCM10009104_25610</name>
</gene>
<comment type="similarity">
    <text evidence="1 2">Belongs to the UPF0125 (RnfH) family.</text>
</comment>
<dbReference type="Pfam" id="PF03658">
    <property type="entry name" value="Ub-RnfH"/>
    <property type="match status" value="1"/>
</dbReference>
<dbReference type="InterPro" id="IPR005346">
    <property type="entry name" value="RnfH"/>
</dbReference>
<evidence type="ECO:0000256" key="1">
    <source>
        <dbReference type="ARBA" id="ARBA00010645"/>
    </source>
</evidence>
<dbReference type="PANTHER" id="PTHR37483:SF1">
    <property type="entry name" value="UPF0125 PROTEIN RATB"/>
    <property type="match status" value="1"/>
</dbReference>
<sequence length="102" mass="11169">MKVEIAYALPHEQKIIALQVEDGCTAQQAVVRSGIVELFPEIDPAGTPMGIFGKAIKDPASTVLREGDRVEIYRPLIADPKEVRARRAAKMKAQKAAEAKQE</sequence>
<evidence type="ECO:0000313" key="3">
    <source>
        <dbReference type="EMBL" id="GAA0696475.1"/>
    </source>
</evidence>
<protein>
    <recommendedName>
        <fullName evidence="2">UPF0125 protein GCM10009104_25610</fullName>
    </recommendedName>
</protein>
<dbReference type="HAMAP" id="MF_00460">
    <property type="entry name" value="UPF0125_RnfH"/>
    <property type="match status" value="1"/>
</dbReference>
<comment type="caution">
    <text evidence="3">The sequence shown here is derived from an EMBL/GenBank/DDBJ whole genome shotgun (WGS) entry which is preliminary data.</text>
</comment>
<evidence type="ECO:0000313" key="4">
    <source>
        <dbReference type="Proteomes" id="UP001499915"/>
    </source>
</evidence>
<name>A0ABN1I856_9GAMM</name>